<evidence type="ECO:0000313" key="2">
    <source>
        <dbReference type="Proteomes" id="UP001058650"/>
    </source>
</evidence>
<organism evidence="1 2">
    <name type="scientific">Laceyella sacchari</name>
    <name type="common">Thermoactinomyces thalpophilus</name>
    <dbReference type="NCBI Taxonomy" id="37482"/>
    <lineage>
        <taxon>Bacteria</taxon>
        <taxon>Bacillati</taxon>
        <taxon>Bacillota</taxon>
        <taxon>Bacilli</taxon>
        <taxon>Bacillales</taxon>
        <taxon>Thermoactinomycetaceae</taxon>
        <taxon>Laceyella</taxon>
    </lineage>
</organism>
<gene>
    <name evidence="1" type="ORF">NYR52_16650</name>
</gene>
<keyword evidence="2" id="KW-1185">Reference proteome</keyword>
<dbReference type="EMBL" id="CP103867">
    <property type="protein sequence ID" value="UWE05302.1"/>
    <property type="molecule type" value="Genomic_DNA"/>
</dbReference>
<keyword evidence="1" id="KW-0614">Plasmid</keyword>
<accession>A0ABY5U6P3</accession>
<protein>
    <submittedName>
        <fullName evidence="1">Uncharacterized protein</fullName>
    </submittedName>
</protein>
<reference evidence="1" key="1">
    <citation type="submission" date="2022-08" db="EMBL/GenBank/DDBJ databases">
        <title>The complete genome sequence of the thermophilic bacterium Laceyella sacchari FBKL4.010 reveals the basis for tetramethylpyrazine biosynthesis in Moutai-flavor Daqu.</title>
        <authorList>
            <person name="Li D."/>
            <person name="Huang W."/>
            <person name="Wang C."/>
            <person name="Qiu S."/>
        </authorList>
    </citation>
    <scope>NUCLEOTIDE SEQUENCE</scope>
    <source>
        <strain evidence="1">FBKL4.014</strain>
        <plasmid evidence="1">unnamed</plasmid>
    </source>
</reference>
<evidence type="ECO:0000313" key="1">
    <source>
        <dbReference type="EMBL" id="UWE05302.1"/>
    </source>
</evidence>
<geneLocation type="plasmid" evidence="1 2">
    <name>unnamed</name>
</geneLocation>
<name>A0ABY5U6P3_LACSH</name>
<proteinExistence type="predicted"/>
<sequence length="70" mass="7838">MRSWDAKINFTLADQKMTTDLPINNVADFDTAMEKANQWAKALIRMGASIEKINVKAVEGFEMAETDGPF</sequence>
<dbReference type="Proteomes" id="UP001058650">
    <property type="component" value="Plasmid unnamed"/>
</dbReference>
<dbReference type="RefSeq" id="WP_259436796.1">
    <property type="nucleotide sequence ID" value="NZ_CP103867.1"/>
</dbReference>